<gene>
    <name evidence="7" type="ORF">CCAP1982_LOCUS1349</name>
</gene>
<protein>
    <submittedName>
        <fullName evidence="7">(Mediterranean fruit fly) hypothetical protein</fullName>
    </submittedName>
</protein>
<reference evidence="8" key="1">
    <citation type="submission" date="2013-07" db="EMBL/GenBank/DDBJ databases">
        <authorList>
            <person name="Geib S."/>
        </authorList>
    </citation>
    <scope>NUCLEOTIDE SEQUENCE</scope>
</reference>
<organism evidence="8">
    <name type="scientific">Ceratitis capitata</name>
    <name type="common">Mediterranean fruit fly</name>
    <name type="synonym">Tephritis capitata</name>
    <dbReference type="NCBI Taxonomy" id="7213"/>
    <lineage>
        <taxon>Eukaryota</taxon>
        <taxon>Metazoa</taxon>
        <taxon>Ecdysozoa</taxon>
        <taxon>Arthropoda</taxon>
        <taxon>Hexapoda</taxon>
        <taxon>Insecta</taxon>
        <taxon>Pterygota</taxon>
        <taxon>Neoptera</taxon>
        <taxon>Endopterygota</taxon>
        <taxon>Diptera</taxon>
        <taxon>Brachycera</taxon>
        <taxon>Muscomorpha</taxon>
        <taxon>Tephritoidea</taxon>
        <taxon>Tephritidae</taxon>
        <taxon>Ceratitis</taxon>
        <taxon>Ceratitis</taxon>
    </lineage>
</organism>
<evidence type="ECO:0000313" key="8">
    <source>
        <dbReference type="EMBL" id="JAB97546.1"/>
    </source>
</evidence>
<evidence type="ECO:0000313" key="9">
    <source>
        <dbReference type="Proteomes" id="UP000606786"/>
    </source>
</evidence>
<proteinExistence type="evidence at transcript level"/>
<evidence type="ECO:0000259" key="6">
    <source>
        <dbReference type="Pfam" id="PF18112"/>
    </source>
</evidence>
<dbReference type="EMBL" id="GAMC01009009">
    <property type="protein sequence ID" value="JAB97546.1"/>
    <property type="molecule type" value="mRNA"/>
</dbReference>
<evidence type="ECO:0000256" key="4">
    <source>
        <dbReference type="ARBA" id="ARBA00023054"/>
    </source>
</evidence>
<keyword evidence="4" id="KW-0175">Coiled coil</keyword>
<feature type="compositionally biased region" description="Basic and acidic residues" evidence="5">
    <location>
        <begin position="42"/>
        <end position="52"/>
    </location>
</feature>
<evidence type="ECO:0000313" key="7">
    <source>
        <dbReference type="EMBL" id="CAD6992498.1"/>
    </source>
</evidence>
<dbReference type="CDD" id="cd21965">
    <property type="entry name" value="Zn-C2H2_CALCOCO1_TAX1BP1_like"/>
    <property type="match status" value="1"/>
</dbReference>
<dbReference type="EMBL" id="CAJHJT010000001">
    <property type="protein sequence ID" value="CAD6992498.1"/>
    <property type="molecule type" value="Genomic_DNA"/>
</dbReference>
<feature type="region of interest" description="Disordered" evidence="5">
    <location>
        <begin position="40"/>
        <end position="62"/>
    </location>
</feature>
<dbReference type="OrthoDB" id="6105729at2759"/>
<dbReference type="GO" id="GO:0008270">
    <property type="term" value="F:zinc ion binding"/>
    <property type="evidence" value="ECO:0007669"/>
    <property type="project" value="UniProtKB-KW"/>
</dbReference>
<evidence type="ECO:0000256" key="5">
    <source>
        <dbReference type="SAM" id="MobiDB-lite"/>
    </source>
</evidence>
<reference evidence="8" key="2">
    <citation type="journal article" date="2014" name="BMC Genomics">
        <title>A genomic perspective to assessing quality of mass-reared SIT flies used in Mediterranean fruit fly (Ceratitis capitata) eradication in California.</title>
        <authorList>
            <person name="Calla B."/>
            <person name="Hall B."/>
            <person name="Hou S."/>
            <person name="Geib S.M."/>
        </authorList>
    </citation>
    <scope>NUCLEOTIDE SEQUENCE</scope>
</reference>
<keyword evidence="9" id="KW-1185">Reference proteome</keyword>
<dbReference type="Proteomes" id="UP000606786">
    <property type="component" value="Unassembled WGS sequence"/>
</dbReference>
<evidence type="ECO:0000256" key="2">
    <source>
        <dbReference type="ARBA" id="ARBA00022771"/>
    </source>
</evidence>
<evidence type="ECO:0000256" key="3">
    <source>
        <dbReference type="ARBA" id="ARBA00022833"/>
    </source>
</evidence>
<keyword evidence="1" id="KW-0479">Metal-binding</keyword>
<feature type="domain" description="UBZ1-type" evidence="6">
    <location>
        <begin position="346"/>
        <end position="372"/>
    </location>
</feature>
<name>W8BWA6_CERCA</name>
<accession>W8BWA6</accession>
<keyword evidence="2" id="KW-0863">Zinc-finger</keyword>
<keyword evidence="3" id="KW-0862">Zinc</keyword>
<sequence>MESGPSSGTLASEYALRVALQTMKERCLALQRRLTELEEDNGELRSRIDQSKQGDATQHTNGLINGETNELLQLRMHVEELSRQKEQLNEHINMVSNENRNLWSRLSQIAKDKNGRNGDTNEQDYTTVNDGEHDYINASPRNGSGTNQNLIRSKTFTQHSPNPNLRHKLISNGTELSMEEVALEQKYNAVEANDDYAAPVEGELGFAYLNVDDGNCDDADFASVAKQYMEDLQEMRLEAIRQQQELNSALTVIETKIALQPCTDCAKKSQKPEMADKSLETDESLSEVLQVNNKVVSKDIKVWPGSNEAEEDDMSYTNDGEEETFLGVDAYYNKVQNVLNTDASERLCPMCGKVYESTIAWEAFQQHVEAHFLDRDDIEF</sequence>
<dbReference type="Pfam" id="PF18112">
    <property type="entry name" value="Zn-C2H2_12"/>
    <property type="match status" value="1"/>
</dbReference>
<feature type="compositionally biased region" description="Polar residues" evidence="5">
    <location>
        <begin position="53"/>
        <end position="62"/>
    </location>
</feature>
<dbReference type="InterPro" id="IPR041641">
    <property type="entry name" value="CALCOCO1/2_Zn_UBZ1"/>
</dbReference>
<dbReference type="Gene3D" id="6.20.250.40">
    <property type="match status" value="1"/>
</dbReference>
<dbReference type="KEGG" id="ccat:101455688"/>
<reference evidence="7" key="3">
    <citation type="submission" date="2020-11" db="EMBL/GenBank/DDBJ databases">
        <authorList>
            <person name="Whitehead M."/>
        </authorList>
    </citation>
    <scope>NUCLEOTIDE SEQUENCE</scope>
    <source>
        <strain evidence="7">EGII</strain>
    </source>
</reference>
<dbReference type="AlphaFoldDB" id="W8BWA6"/>
<evidence type="ECO:0000256" key="1">
    <source>
        <dbReference type="ARBA" id="ARBA00022723"/>
    </source>
</evidence>